<keyword evidence="2" id="KW-1185">Reference proteome</keyword>
<evidence type="ECO:0008006" key="3">
    <source>
        <dbReference type="Google" id="ProtNLM"/>
    </source>
</evidence>
<evidence type="ECO:0000313" key="1">
    <source>
        <dbReference type="EMBL" id="MBD8868034.1"/>
    </source>
</evidence>
<name>A0A927Q050_9ACTN</name>
<accession>A0A927Q050</accession>
<dbReference type="RefSeq" id="WP_192139359.1">
    <property type="nucleotide sequence ID" value="NZ_JACYXZ010000001.1"/>
</dbReference>
<reference evidence="1" key="1">
    <citation type="submission" date="2020-09" db="EMBL/GenBank/DDBJ databases">
        <title>Nocardioides sp. strain MJB4 16S ribosomal RNA gene Genome sequencing and assembly.</title>
        <authorList>
            <person name="Kim I."/>
        </authorList>
    </citation>
    <scope>NUCLEOTIDE SEQUENCE</scope>
    <source>
        <strain evidence="1">MJB4</strain>
    </source>
</reference>
<protein>
    <recommendedName>
        <fullName evidence="3">DUF2384 domain-containing protein</fullName>
    </recommendedName>
</protein>
<proteinExistence type="predicted"/>
<dbReference type="AlphaFoldDB" id="A0A927Q050"/>
<comment type="caution">
    <text evidence="1">The sequence shown here is derived from an EMBL/GenBank/DDBJ whole genome shotgun (WGS) entry which is preliminary data.</text>
</comment>
<organism evidence="1 2">
    <name type="scientific">Nocardioides donggukensis</name>
    <dbReference type="NCBI Taxonomy" id="2774019"/>
    <lineage>
        <taxon>Bacteria</taxon>
        <taxon>Bacillati</taxon>
        <taxon>Actinomycetota</taxon>
        <taxon>Actinomycetes</taxon>
        <taxon>Propionibacteriales</taxon>
        <taxon>Nocardioidaceae</taxon>
        <taxon>Nocardioides</taxon>
    </lineage>
</organism>
<sequence length="226" mass="25289">MTPTRLAPIQELAREVYPAVERAQRTMMTATKVPDEVAELIDRMADTLGDSHASWGSDGVDPYLGQLLLVATLAGEKGLRDPNVDMQRRRVRLALERLRQALRDIVDEAPADEDAPSKEVLQWLVDVLSVSQSELASLLTVSTRTLQRWLADGGPSPEGEDEMRLRMVARTVAHLRHVFTGPGVIRWFERPHPELGDRPPRELLVDPLRLPQLVRLASRSRSSIAT</sequence>
<gene>
    <name evidence="1" type="ORF">IE331_00205</name>
</gene>
<dbReference type="Proteomes" id="UP000616839">
    <property type="component" value="Unassembled WGS sequence"/>
</dbReference>
<evidence type="ECO:0000313" key="2">
    <source>
        <dbReference type="Proteomes" id="UP000616839"/>
    </source>
</evidence>
<dbReference type="EMBL" id="JACYXZ010000001">
    <property type="protein sequence ID" value="MBD8868034.1"/>
    <property type="molecule type" value="Genomic_DNA"/>
</dbReference>